<dbReference type="EMBL" id="LSSN01003478">
    <property type="protein sequence ID" value="OMJ13459.1"/>
    <property type="molecule type" value="Genomic_DNA"/>
</dbReference>
<evidence type="ECO:0000313" key="1">
    <source>
        <dbReference type="EMBL" id="OMJ13459.1"/>
    </source>
</evidence>
<reference evidence="1 2" key="1">
    <citation type="submission" date="2017-01" db="EMBL/GenBank/DDBJ databases">
        <authorList>
            <person name="Mah S.A."/>
            <person name="Swanson W.J."/>
            <person name="Moy G.W."/>
            <person name="Vacquier V.D."/>
        </authorList>
    </citation>
    <scope>NUCLEOTIDE SEQUENCE [LARGE SCALE GENOMIC DNA]</scope>
    <source>
        <strain evidence="1 2">GSMNP</strain>
    </source>
</reference>
<protein>
    <submittedName>
        <fullName evidence="1">Uncharacterized protein</fullName>
    </submittedName>
</protein>
<keyword evidence="2" id="KW-1185">Reference proteome</keyword>
<comment type="caution">
    <text evidence="1">The sequence shown here is derived from an EMBL/GenBank/DDBJ whole genome shotgun (WGS) entry which is preliminary data.</text>
</comment>
<gene>
    <name evidence="1" type="ORF">AYI70_g8477</name>
</gene>
<name>A0A1R1XFQ5_9FUNG</name>
<proteinExistence type="predicted"/>
<accession>A0A1R1XFQ5</accession>
<dbReference type="Proteomes" id="UP000187283">
    <property type="component" value="Unassembled WGS sequence"/>
</dbReference>
<organism evidence="1 2">
    <name type="scientific">Smittium culicis</name>
    <dbReference type="NCBI Taxonomy" id="133412"/>
    <lineage>
        <taxon>Eukaryota</taxon>
        <taxon>Fungi</taxon>
        <taxon>Fungi incertae sedis</taxon>
        <taxon>Zoopagomycota</taxon>
        <taxon>Kickxellomycotina</taxon>
        <taxon>Harpellomycetes</taxon>
        <taxon>Harpellales</taxon>
        <taxon>Legeriomycetaceae</taxon>
        <taxon>Smittium</taxon>
    </lineage>
</organism>
<sequence>MSYGISNCGTLALWSSFEQPELLRVQVQLAPKAKEYWCLIVIINDELDKLYFCWHKVVKAEACYTNIKRLLSLKSVPMVSKVIFLLRLLEARVRYGVEIKFMFR</sequence>
<dbReference type="AlphaFoldDB" id="A0A1R1XFQ5"/>
<evidence type="ECO:0000313" key="2">
    <source>
        <dbReference type="Proteomes" id="UP000187283"/>
    </source>
</evidence>
<dbReference type="OrthoDB" id="410104at2759"/>